<gene>
    <name evidence="1" type="ORF">H8S67_21705</name>
</gene>
<accession>A0ABR7CHI0</accession>
<evidence type="ECO:0000313" key="2">
    <source>
        <dbReference type="Proteomes" id="UP000600600"/>
    </source>
</evidence>
<dbReference type="Proteomes" id="UP000600600">
    <property type="component" value="Unassembled WGS sequence"/>
</dbReference>
<protein>
    <recommendedName>
        <fullName evidence="3">Transposase</fullName>
    </recommendedName>
</protein>
<comment type="caution">
    <text evidence="1">The sequence shown here is derived from an EMBL/GenBank/DDBJ whole genome shotgun (WGS) entry which is preliminary data.</text>
</comment>
<dbReference type="RefSeq" id="WP_165859012.1">
    <property type="nucleotide sequence ID" value="NZ_JACOOE010000017.1"/>
</dbReference>
<evidence type="ECO:0000313" key="1">
    <source>
        <dbReference type="EMBL" id="MBC5607254.1"/>
    </source>
</evidence>
<keyword evidence="2" id="KW-1185">Reference proteome</keyword>
<sequence>MVIENPNPIPLEYPTLLEVLKKELAQDPKKSLVSFCEKHSINYDHFNRWLRTTGRSFTRLCNEVRLKTGLPQNSNELYLNSLGLLKTELDNDINLRFVDFCERHNISYRGMANWLAINNMDFFSIRAQICAAKGIEVPKGSRQPYIPHPSNGDKAQARFGKTLDTYRKELDSNPRYSLKVHCARMGTSYYDMLRWMRFMKVSVRQLQKAASLNAKIPRQSSMVMVQFRPNGGTRSDMFRGVTISCPDGKSIHVEECSVIELCTFLYTYDKDQRRK</sequence>
<evidence type="ECO:0008006" key="3">
    <source>
        <dbReference type="Google" id="ProtNLM"/>
    </source>
</evidence>
<name>A0ABR7CHI0_9BACE</name>
<reference evidence="1 2" key="1">
    <citation type="submission" date="2020-08" db="EMBL/GenBank/DDBJ databases">
        <title>Genome public.</title>
        <authorList>
            <person name="Liu C."/>
            <person name="Sun Q."/>
        </authorList>
    </citation>
    <scope>NUCLEOTIDE SEQUENCE [LARGE SCALE GENOMIC DNA]</scope>
    <source>
        <strain evidence="1 2">M27</strain>
    </source>
</reference>
<dbReference type="EMBL" id="JACOOE010000017">
    <property type="protein sequence ID" value="MBC5607254.1"/>
    <property type="molecule type" value="Genomic_DNA"/>
</dbReference>
<proteinExistence type="predicted"/>
<organism evidence="1 2">
    <name type="scientific">Bacteroides difficilis</name>
    <dbReference type="NCBI Taxonomy" id="2763021"/>
    <lineage>
        <taxon>Bacteria</taxon>
        <taxon>Pseudomonadati</taxon>
        <taxon>Bacteroidota</taxon>
        <taxon>Bacteroidia</taxon>
        <taxon>Bacteroidales</taxon>
        <taxon>Bacteroidaceae</taxon>
        <taxon>Bacteroides</taxon>
    </lineage>
</organism>